<organism evidence="4">
    <name type="scientific">Cryptomonas curvata</name>
    <dbReference type="NCBI Taxonomy" id="233186"/>
    <lineage>
        <taxon>Eukaryota</taxon>
        <taxon>Cryptophyceae</taxon>
        <taxon>Cryptomonadales</taxon>
        <taxon>Cryptomonadaceae</taxon>
        <taxon>Cryptomonas</taxon>
    </lineage>
</organism>
<dbReference type="EMBL" id="LC484192">
    <property type="protein sequence ID" value="BBK20435.1"/>
    <property type="molecule type" value="Genomic_DNA"/>
</dbReference>
<dbReference type="SMART" id="SM00382">
    <property type="entry name" value="AAA"/>
    <property type="match status" value="1"/>
</dbReference>
<dbReference type="CDD" id="cd03217">
    <property type="entry name" value="ABC_FeS_Assembly"/>
    <property type="match status" value="1"/>
</dbReference>
<accession>A0A679CA97</accession>
<dbReference type="InterPro" id="IPR027417">
    <property type="entry name" value="P-loop_NTPase"/>
</dbReference>
<keyword evidence="4" id="KW-0934">Plastid</keyword>
<evidence type="ECO:0000259" key="3">
    <source>
        <dbReference type="PROSITE" id="PS50893"/>
    </source>
</evidence>
<dbReference type="GO" id="GO:0005524">
    <property type="term" value="F:ATP binding"/>
    <property type="evidence" value="ECO:0007669"/>
    <property type="project" value="UniProtKB-KW"/>
</dbReference>
<feature type="domain" description="ABC transporter" evidence="3">
    <location>
        <begin position="8"/>
        <end position="252"/>
    </location>
</feature>
<gene>
    <name evidence="4" type="primary">sufC</name>
    <name evidence="4" type="ORF">CcuCCAP97952_p185</name>
</gene>
<dbReference type="Pfam" id="PF00005">
    <property type="entry name" value="ABC_tran"/>
    <property type="match status" value="1"/>
</dbReference>
<name>A0A679CA97_9CRYP</name>
<dbReference type="NCBIfam" id="TIGR01978">
    <property type="entry name" value="sufC"/>
    <property type="match status" value="1"/>
</dbReference>
<dbReference type="InterPro" id="IPR003593">
    <property type="entry name" value="AAA+_ATPase"/>
</dbReference>
<dbReference type="InterPro" id="IPR003439">
    <property type="entry name" value="ABC_transporter-like_ATP-bd"/>
</dbReference>
<dbReference type="AlphaFoldDB" id="A0A679CA97"/>
<dbReference type="InterPro" id="IPR017871">
    <property type="entry name" value="ABC_transporter-like_CS"/>
</dbReference>
<proteinExistence type="predicted"/>
<dbReference type="PROSITE" id="PS50893">
    <property type="entry name" value="ABC_TRANSPORTER_2"/>
    <property type="match status" value="1"/>
</dbReference>
<dbReference type="PROSITE" id="PS00211">
    <property type="entry name" value="ABC_TRANSPORTER_1"/>
    <property type="match status" value="1"/>
</dbReference>
<protein>
    <submittedName>
        <fullName evidence="4">Iron-sulfur cluster formation ABC transporter ATP-binding subunit</fullName>
    </submittedName>
</protein>
<dbReference type="Gene3D" id="3.40.50.300">
    <property type="entry name" value="P-loop containing nucleotide triphosphate hydrolases"/>
    <property type="match status" value="1"/>
</dbReference>
<evidence type="ECO:0000256" key="1">
    <source>
        <dbReference type="ARBA" id="ARBA00022741"/>
    </source>
</evidence>
<keyword evidence="2 4" id="KW-0067">ATP-binding</keyword>
<keyword evidence="1" id="KW-0547">Nucleotide-binding</keyword>
<dbReference type="PANTHER" id="PTHR43204">
    <property type="entry name" value="ABC TRANSPORTER I FAMILY MEMBER 6, CHLOROPLASTIC"/>
    <property type="match status" value="1"/>
</dbReference>
<dbReference type="GO" id="GO:0016887">
    <property type="term" value="F:ATP hydrolysis activity"/>
    <property type="evidence" value="ECO:0007669"/>
    <property type="project" value="InterPro"/>
</dbReference>
<dbReference type="InterPro" id="IPR010230">
    <property type="entry name" value="FeS-cluster_ATPase_SufC"/>
</dbReference>
<evidence type="ECO:0000313" key="4">
    <source>
        <dbReference type="EMBL" id="BBK20435.1"/>
    </source>
</evidence>
<geneLocation type="plastid" evidence="4"/>
<sequence length="256" mass="28349">MNNKSTVLEIKNLHANIGSTSILKGINLIINSGEIHAIMGKNGSGKSTLAKVIAGHPSYIITEGDILFEKNSILHIPPEERAQAGIFLGFQYPVEIPGVANIDFLRLSYNSRQKAKGLEELEPLEFFEFVHSKLGIVGMDSSFLTRNVNEGFSGGEKKRNEILQMALLDTKLSVLDETDSGLDIDALRIVANGVNSLVSNSNAIILITHYQRLLDYIKPDFIHIMQDGQIVKTGTKELALELEKKGYDWIREESID</sequence>
<dbReference type="PANTHER" id="PTHR43204:SF1">
    <property type="entry name" value="ABC TRANSPORTER I FAMILY MEMBER 6, CHLOROPLASTIC"/>
    <property type="match status" value="1"/>
</dbReference>
<reference evidence="4" key="1">
    <citation type="journal article" date="2020" name="Genome Biol. Evol.">
        <title>Comparative plastid genomics of Cryptomonas species reveals fine-scale genomic responses to loss of photosynthesis.</title>
        <authorList>
            <person name="Tanifuji G."/>
            <person name="Kamikawa R."/>
            <person name="Moore C.E."/>
            <person name="Mills T."/>
            <person name="Onodera N.T."/>
            <person name="Kashiyama Y."/>
            <person name="Archibald J.M."/>
            <person name="Inagaki Y."/>
            <person name="Hashimoto T."/>
        </authorList>
    </citation>
    <scope>NUCLEOTIDE SEQUENCE</scope>
    <source>
        <strain evidence="4">CCAP979/52</strain>
    </source>
</reference>
<evidence type="ECO:0000256" key="2">
    <source>
        <dbReference type="ARBA" id="ARBA00022840"/>
    </source>
</evidence>
<dbReference type="SUPFAM" id="SSF52540">
    <property type="entry name" value="P-loop containing nucleoside triphosphate hydrolases"/>
    <property type="match status" value="1"/>
</dbReference>